<dbReference type="EMBL" id="JAENHP010000003">
    <property type="protein sequence ID" value="MBM2615926.1"/>
    <property type="molecule type" value="Genomic_DNA"/>
</dbReference>
<accession>A0ABS2A7V4</accession>
<proteinExistence type="predicted"/>
<sequence length="182" mass="19769">MTGFYHGRRVRSVPVIRIVHLDAAVFRALADGDLATANRLAPVPASEWLAGPECRDVWRMRLGQALDDPGSEAWTTGIVWDPVREKAVGRAGFHGPPDADGMVEIGYAIDPAFRRQGCARAALEALLARARQEPAVNRVRASIRPDNVASSNLALPYGFVPVGEQWDDEDGLEIVYELAVAA</sequence>
<dbReference type="Pfam" id="PF13302">
    <property type="entry name" value="Acetyltransf_3"/>
    <property type="match status" value="1"/>
</dbReference>
<dbReference type="InterPro" id="IPR051908">
    <property type="entry name" value="Ribosomal_N-acetyltransferase"/>
</dbReference>
<dbReference type="SUPFAM" id="SSF55729">
    <property type="entry name" value="Acyl-CoA N-acyltransferases (Nat)"/>
    <property type="match status" value="1"/>
</dbReference>
<feature type="domain" description="N-acetyltransferase" evidence="1">
    <location>
        <begin position="24"/>
        <end position="181"/>
    </location>
</feature>
<protein>
    <submittedName>
        <fullName evidence="2">GNAT family N-acetyltransferase</fullName>
    </submittedName>
</protein>
<dbReference type="PANTHER" id="PTHR43441">
    <property type="entry name" value="RIBOSOMAL-PROTEIN-SERINE ACETYLTRANSFERASE"/>
    <property type="match status" value="1"/>
</dbReference>
<dbReference type="Proteomes" id="UP000632138">
    <property type="component" value="Unassembled WGS sequence"/>
</dbReference>
<comment type="caution">
    <text evidence="2">The sequence shown here is derived from an EMBL/GenBank/DDBJ whole genome shotgun (WGS) entry which is preliminary data.</text>
</comment>
<dbReference type="InterPro" id="IPR016181">
    <property type="entry name" value="Acyl_CoA_acyltransferase"/>
</dbReference>
<dbReference type="PROSITE" id="PS51186">
    <property type="entry name" value="GNAT"/>
    <property type="match status" value="1"/>
</dbReference>
<evidence type="ECO:0000259" key="1">
    <source>
        <dbReference type="PROSITE" id="PS51186"/>
    </source>
</evidence>
<gene>
    <name evidence="2" type="ORF">JIG36_10195</name>
</gene>
<keyword evidence="3" id="KW-1185">Reference proteome</keyword>
<name>A0ABS2A7V4_9ACTN</name>
<dbReference type="PANTHER" id="PTHR43441:SF6">
    <property type="entry name" value="N-ACETYLTRANSFERASE DOMAIN-CONTAINING PROTEIN"/>
    <property type="match status" value="1"/>
</dbReference>
<reference evidence="2 3" key="1">
    <citation type="submission" date="2021-01" db="EMBL/GenBank/DDBJ databases">
        <title>Actinoplanes sp. nov. LDG1-06 isolated from lichen.</title>
        <authorList>
            <person name="Saeng-In P."/>
            <person name="Phongsopitanun W."/>
            <person name="Kanchanasin P."/>
            <person name="Yuki M."/>
            <person name="Kudo T."/>
            <person name="Ohkuma M."/>
            <person name="Tanasupawat S."/>
        </authorList>
    </citation>
    <scope>NUCLEOTIDE SEQUENCE [LARGE SCALE GENOMIC DNA]</scope>
    <source>
        <strain evidence="2 3">LDG1-06</strain>
    </source>
</reference>
<evidence type="ECO:0000313" key="3">
    <source>
        <dbReference type="Proteomes" id="UP000632138"/>
    </source>
</evidence>
<dbReference type="Gene3D" id="3.40.630.30">
    <property type="match status" value="1"/>
</dbReference>
<organism evidence="2 3">
    <name type="scientific">Paractinoplanes ovalisporus</name>
    <dbReference type="NCBI Taxonomy" id="2810368"/>
    <lineage>
        <taxon>Bacteria</taxon>
        <taxon>Bacillati</taxon>
        <taxon>Actinomycetota</taxon>
        <taxon>Actinomycetes</taxon>
        <taxon>Micromonosporales</taxon>
        <taxon>Micromonosporaceae</taxon>
        <taxon>Paractinoplanes</taxon>
    </lineage>
</organism>
<evidence type="ECO:0000313" key="2">
    <source>
        <dbReference type="EMBL" id="MBM2615926.1"/>
    </source>
</evidence>
<dbReference type="InterPro" id="IPR000182">
    <property type="entry name" value="GNAT_dom"/>
</dbReference>